<accession>A0A4Z2FBB3</accession>
<name>A0A4Z2FBB3_9TELE</name>
<gene>
    <name evidence="1" type="ORF">EYF80_051649</name>
</gene>
<evidence type="ECO:0000313" key="2">
    <source>
        <dbReference type="Proteomes" id="UP000314294"/>
    </source>
</evidence>
<proteinExistence type="predicted"/>
<sequence>MEMKMEVKMEMKMEVELFHVAAPRGGRGEGAHTADEEEFVVACASSSSMDRGLENPLEVLPAEFS</sequence>
<protein>
    <submittedName>
        <fullName evidence="1">Uncharacterized protein</fullName>
    </submittedName>
</protein>
<keyword evidence="2" id="KW-1185">Reference proteome</keyword>
<organism evidence="1 2">
    <name type="scientific">Liparis tanakae</name>
    <name type="common">Tanaka's snailfish</name>
    <dbReference type="NCBI Taxonomy" id="230148"/>
    <lineage>
        <taxon>Eukaryota</taxon>
        <taxon>Metazoa</taxon>
        <taxon>Chordata</taxon>
        <taxon>Craniata</taxon>
        <taxon>Vertebrata</taxon>
        <taxon>Euteleostomi</taxon>
        <taxon>Actinopterygii</taxon>
        <taxon>Neopterygii</taxon>
        <taxon>Teleostei</taxon>
        <taxon>Neoteleostei</taxon>
        <taxon>Acanthomorphata</taxon>
        <taxon>Eupercaria</taxon>
        <taxon>Perciformes</taxon>
        <taxon>Cottioidei</taxon>
        <taxon>Cottales</taxon>
        <taxon>Liparidae</taxon>
        <taxon>Liparis</taxon>
    </lineage>
</organism>
<dbReference type="EMBL" id="SRLO01001397">
    <property type="protein sequence ID" value="TNN38181.1"/>
    <property type="molecule type" value="Genomic_DNA"/>
</dbReference>
<dbReference type="AlphaFoldDB" id="A0A4Z2FBB3"/>
<dbReference type="Proteomes" id="UP000314294">
    <property type="component" value="Unassembled WGS sequence"/>
</dbReference>
<evidence type="ECO:0000313" key="1">
    <source>
        <dbReference type="EMBL" id="TNN38181.1"/>
    </source>
</evidence>
<comment type="caution">
    <text evidence="1">The sequence shown here is derived from an EMBL/GenBank/DDBJ whole genome shotgun (WGS) entry which is preliminary data.</text>
</comment>
<reference evidence="1 2" key="1">
    <citation type="submission" date="2019-03" db="EMBL/GenBank/DDBJ databases">
        <title>First draft genome of Liparis tanakae, snailfish: a comprehensive survey of snailfish specific genes.</title>
        <authorList>
            <person name="Kim W."/>
            <person name="Song I."/>
            <person name="Jeong J.-H."/>
            <person name="Kim D."/>
            <person name="Kim S."/>
            <person name="Ryu S."/>
            <person name="Song J.Y."/>
            <person name="Lee S.K."/>
        </authorList>
    </citation>
    <scope>NUCLEOTIDE SEQUENCE [LARGE SCALE GENOMIC DNA]</scope>
    <source>
        <tissue evidence="1">Muscle</tissue>
    </source>
</reference>